<dbReference type="GeneID" id="77810597"/>
<reference evidence="1" key="1">
    <citation type="submission" date="2022-10" db="EMBL/GenBank/DDBJ databases">
        <title>Puccinia triticina Genome sequencing and assembly.</title>
        <authorList>
            <person name="Li C."/>
        </authorList>
    </citation>
    <scope>NUCLEOTIDE SEQUENCE</scope>
    <source>
        <strain evidence="1">Pt15</strain>
    </source>
</reference>
<accession>A0ABY7CLV9</accession>
<evidence type="ECO:0000313" key="2">
    <source>
        <dbReference type="Proteomes" id="UP001164743"/>
    </source>
</evidence>
<organism evidence="1 2">
    <name type="scientific">Puccinia triticina</name>
    <dbReference type="NCBI Taxonomy" id="208348"/>
    <lineage>
        <taxon>Eukaryota</taxon>
        <taxon>Fungi</taxon>
        <taxon>Dikarya</taxon>
        <taxon>Basidiomycota</taxon>
        <taxon>Pucciniomycotina</taxon>
        <taxon>Pucciniomycetes</taxon>
        <taxon>Pucciniales</taxon>
        <taxon>Pucciniaceae</taxon>
        <taxon>Puccinia</taxon>
    </lineage>
</organism>
<protein>
    <submittedName>
        <fullName evidence="1">Uncharacterized protein</fullName>
    </submittedName>
</protein>
<dbReference type="RefSeq" id="XP_053020873.1">
    <property type="nucleotide sequence ID" value="XM_053169702.1"/>
</dbReference>
<evidence type="ECO:0000313" key="1">
    <source>
        <dbReference type="EMBL" id="WAQ85318.1"/>
    </source>
</evidence>
<gene>
    <name evidence="1" type="ORF">PtA15_5A893</name>
</gene>
<dbReference type="EMBL" id="CP110425">
    <property type="protein sequence ID" value="WAQ85318.1"/>
    <property type="molecule type" value="Genomic_DNA"/>
</dbReference>
<sequence>MRRTRKPAGPPDLRVLEDKCQVMVHRIEGLLQYAIEHPLTCATEYDCRPFQDAIPVIKLIRIFLNKLSRPTNNRPHPLAGMSPDNLLTIIRSTGKNIGKFLHRMKEIHPSGAMIGSGSKVFDLVYSLQRPINIVKLHLSQPGHSESPQGRTVNEDRLAPAKKNAESKQGIRQFWTDARVPSRVLETCGTNMIPRSRVLKTPRTLGLSLLMEGPRGEFSATTYIRPFYPA</sequence>
<dbReference type="PANTHER" id="PTHR33069:SF3">
    <property type="entry name" value="DYNEIN HEAVY CHAIN TAIL DOMAIN-CONTAINING PROTEIN"/>
    <property type="match status" value="1"/>
</dbReference>
<dbReference type="PANTHER" id="PTHR33069">
    <property type="entry name" value="CHROMOSOME 7, WHOLE GENOME SHOTGUN SEQUENCE-RELATED"/>
    <property type="match status" value="1"/>
</dbReference>
<name>A0ABY7CLV9_9BASI</name>
<dbReference type="Proteomes" id="UP001164743">
    <property type="component" value="Chromosome 5A"/>
</dbReference>
<proteinExistence type="predicted"/>
<keyword evidence="2" id="KW-1185">Reference proteome</keyword>